<gene>
    <name evidence="2" type="ORF">MAGMO_3470</name>
</gene>
<sequence>MFGRFAVLLLVALSLGMSGCSKGFWTSSNKTDKHELAKFGQKKVVEDAKEEGAFAFDSTMSEPGEKGLFSFGEKDGILAGMGGGGGGKTDGDVRREKLFSGALKVVMELPVRVADGAGGFIATDWKIDPKQPDLRYRLNIHVTGVKPYGTVRVVVLKQRRGLNGWVDREADAQLAKQIAKAIRKSSEPTIKAP</sequence>
<dbReference type="EMBL" id="LO017727">
    <property type="protein sequence ID" value="CRH07606.1"/>
    <property type="molecule type" value="Genomic_DNA"/>
</dbReference>
<keyword evidence="1" id="KW-0732">Signal</keyword>
<feature type="signal peptide" evidence="1">
    <location>
        <begin position="1"/>
        <end position="23"/>
    </location>
</feature>
<name>A0A1S7LP96_MAGMO</name>
<dbReference type="AlphaFoldDB" id="A0A1S7LP96"/>
<evidence type="ECO:0008006" key="3">
    <source>
        <dbReference type="Google" id="ProtNLM"/>
    </source>
</evidence>
<dbReference type="Pfam" id="PF12100">
    <property type="entry name" value="DUF3576"/>
    <property type="match status" value="1"/>
</dbReference>
<protein>
    <recommendedName>
        <fullName evidence="3">DUF3576 domain-containing protein</fullName>
    </recommendedName>
</protein>
<accession>A0A1S7LP96</accession>
<dbReference type="InterPro" id="IPR021959">
    <property type="entry name" value="DUF3576"/>
</dbReference>
<organism evidence="2">
    <name type="scientific">Magnetococcus massalia (strain MO-1)</name>
    <dbReference type="NCBI Taxonomy" id="451514"/>
    <lineage>
        <taxon>Bacteria</taxon>
        <taxon>Pseudomonadati</taxon>
        <taxon>Pseudomonadota</taxon>
        <taxon>Magnetococcia</taxon>
        <taxon>Magnetococcales</taxon>
        <taxon>Magnetococcaceae</taxon>
        <taxon>Magnetococcus</taxon>
    </lineage>
</organism>
<dbReference type="PROSITE" id="PS51257">
    <property type="entry name" value="PROKAR_LIPOPROTEIN"/>
    <property type="match status" value="1"/>
</dbReference>
<reference evidence="2" key="1">
    <citation type="submission" date="2015-04" db="EMBL/GenBank/DDBJ databases">
        <authorList>
            <person name="Syromyatnikov M.Y."/>
            <person name="Popov V.N."/>
        </authorList>
    </citation>
    <scope>NUCLEOTIDE SEQUENCE</scope>
    <source>
        <strain evidence="2">MO-1</strain>
    </source>
</reference>
<proteinExistence type="predicted"/>
<evidence type="ECO:0000313" key="2">
    <source>
        <dbReference type="EMBL" id="CRH07606.1"/>
    </source>
</evidence>
<evidence type="ECO:0000256" key="1">
    <source>
        <dbReference type="SAM" id="SignalP"/>
    </source>
</evidence>
<feature type="chain" id="PRO_5013317899" description="DUF3576 domain-containing protein" evidence="1">
    <location>
        <begin position="24"/>
        <end position="193"/>
    </location>
</feature>